<feature type="chain" id="PRO_5009190304" evidence="1">
    <location>
        <begin position="21"/>
        <end position="157"/>
    </location>
</feature>
<proteinExistence type="predicted"/>
<dbReference type="Proteomes" id="UP000095463">
    <property type="component" value="Unassembled WGS sequence"/>
</dbReference>
<dbReference type="OrthoDB" id="7174015at2"/>
<evidence type="ECO:0000256" key="1">
    <source>
        <dbReference type="SAM" id="SignalP"/>
    </source>
</evidence>
<dbReference type="EMBL" id="LAJE02000345">
    <property type="protein sequence ID" value="OEO28899.1"/>
    <property type="molecule type" value="Genomic_DNA"/>
</dbReference>
<sequence length="157" mass="17312">MRRIIASLLLIIGFIGAASAYDNPKALVEAIYQPYGVGQQHEEGLEQFYSARLKDLYAANLERQSVDEKGASVDPDAPDMLAFDPFIEGQNSLLLDLVISEPVLNGDRAVATVSFHNFDHLSLISVAMVREADGWKVDDVASLAGSQNWLLSWLLQY</sequence>
<accession>A0A1E5XJY1</accession>
<feature type="signal peptide" evidence="1">
    <location>
        <begin position="1"/>
        <end position="20"/>
    </location>
</feature>
<keyword evidence="3" id="KW-1185">Reference proteome</keyword>
<dbReference type="AlphaFoldDB" id="A0A1E5XJY1"/>
<reference evidence="2 3" key="1">
    <citation type="journal article" date="2015" name="Genome Announc.">
        <title>Genome Assemblies of Three Soil-Associated Devosia species: D. insulae, D. limi, and D. soli.</title>
        <authorList>
            <person name="Hassan Y.I."/>
            <person name="Lepp D."/>
            <person name="Zhou T."/>
        </authorList>
    </citation>
    <scope>NUCLEOTIDE SEQUENCE [LARGE SCALE GENOMIC DNA]</scope>
    <source>
        <strain evidence="2 3">DS-56</strain>
    </source>
</reference>
<dbReference type="Gene3D" id="3.10.450.50">
    <property type="match status" value="1"/>
</dbReference>
<feature type="non-terminal residue" evidence="2">
    <location>
        <position position="157"/>
    </location>
</feature>
<keyword evidence="1" id="KW-0732">Signal</keyword>
<organism evidence="2 3">
    <name type="scientific">Devosia insulae DS-56</name>
    <dbReference type="NCBI Taxonomy" id="1116389"/>
    <lineage>
        <taxon>Bacteria</taxon>
        <taxon>Pseudomonadati</taxon>
        <taxon>Pseudomonadota</taxon>
        <taxon>Alphaproteobacteria</taxon>
        <taxon>Hyphomicrobiales</taxon>
        <taxon>Devosiaceae</taxon>
        <taxon>Devosia</taxon>
    </lineage>
</organism>
<evidence type="ECO:0000313" key="3">
    <source>
        <dbReference type="Proteomes" id="UP000095463"/>
    </source>
</evidence>
<dbReference type="RefSeq" id="WP_069911788.1">
    <property type="nucleotide sequence ID" value="NZ_LAJE02000345.1"/>
</dbReference>
<comment type="caution">
    <text evidence="2">The sequence shown here is derived from an EMBL/GenBank/DDBJ whole genome shotgun (WGS) entry which is preliminary data.</text>
</comment>
<gene>
    <name evidence="2" type="ORF">VW23_027865</name>
</gene>
<evidence type="ECO:0000313" key="2">
    <source>
        <dbReference type="EMBL" id="OEO28899.1"/>
    </source>
</evidence>
<protein>
    <submittedName>
        <fullName evidence="2">Uncharacterized protein</fullName>
    </submittedName>
</protein>
<name>A0A1E5XJY1_9HYPH</name>